<dbReference type="Proteomes" id="UP000265520">
    <property type="component" value="Unassembled WGS sequence"/>
</dbReference>
<feature type="non-terminal residue" evidence="2">
    <location>
        <position position="77"/>
    </location>
</feature>
<proteinExistence type="predicted"/>
<evidence type="ECO:0000256" key="1">
    <source>
        <dbReference type="SAM" id="MobiDB-lite"/>
    </source>
</evidence>
<accession>A0A392PNL6</accession>
<evidence type="ECO:0000313" key="3">
    <source>
        <dbReference type="Proteomes" id="UP000265520"/>
    </source>
</evidence>
<keyword evidence="3" id="KW-1185">Reference proteome</keyword>
<dbReference type="EMBL" id="LXQA010084380">
    <property type="protein sequence ID" value="MCI12495.1"/>
    <property type="molecule type" value="Genomic_DNA"/>
</dbReference>
<feature type="region of interest" description="Disordered" evidence="1">
    <location>
        <begin position="1"/>
        <end position="42"/>
    </location>
</feature>
<dbReference type="AlphaFoldDB" id="A0A392PNL6"/>
<evidence type="ECO:0000313" key="2">
    <source>
        <dbReference type="EMBL" id="MCI12495.1"/>
    </source>
</evidence>
<name>A0A392PNL6_9FABA</name>
<sequence length="77" mass="8880">MDNGKTASSSDRESQFSAQEDDDEPHSNLLRRTTIGNGALWPPESIFDWTREIDSELSNQNVNNQAFSRKHWRLLQC</sequence>
<organism evidence="2 3">
    <name type="scientific">Trifolium medium</name>
    <dbReference type="NCBI Taxonomy" id="97028"/>
    <lineage>
        <taxon>Eukaryota</taxon>
        <taxon>Viridiplantae</taxon>
        <taxon>Streptophyta</taxon>
        <taxon>Embryophyta</taxon>
        <taxon>Tracheophyta</taxon>
        <taxon>Spermatophyta</taxon>
        <taxon>Magnoliopsida</taxon>
        <taxon>eudicotyledons</taxon>
        <taxon>Gunneridae</taxon>
        <taxon>Pentapetalae</taxon>
        <taxon>rosids</taxon>
        <taxon>fabids</taxon>
        <taxon>Fabales</taxon>
        <taxon>Fabaceae</taxon>
        <taxon>Papilionoideae</taxon>
        <taxon>50 kb inversion clade</taxon>
        <taxon>NPAAA clade</taxon>
        <taxon>Hologalegina</taxon>
        <taxon>IRL clade</taxon>
        <taxon>Trifolieae</taxon>
        <taxon>Trifolium</taxon>
    </lineage>
</organism>
<reference evidence="2 3" key="1">
    <citation type="journal article" date="2018" name="Front. Plant Sci.">
        <title>Red Clover (Trifolium pratense) and Zigzag Clover (T. medium) - A Picture of Genomic Similarities and Differences.</title>
        <authorList>
            <person name="Dluhosova J."/>
            <person name="Istvanek J."/>
            <person name="Nedelnik J."/>
            <person name="Repkova J."/>
        </authorList>
    </citation>
    <scope>NUCLEOTIDE SEQUENCE [LARGE SCALE GENOMIC DNA]</scope>
    <source>
        <strain evidence="3">cv. 10/8</strain>
        <tissue evidence="2">Leaf</tissue>
    </source>
</reference>
<protein>
    <submittedName>
        <fullName evidence="2">Uncharacterized protein</fullName>
    </submittedName>
</protein>
<comment type="caution">
    <text evidence="2">The sequence shown here is derived from an EMBL/GenBank/DDBJ whole genome shotgun (WGS) entry which is preliminary data.</text>
</comment>